<organism evidence="4 5">
    <name type="scientific">Kribbella steppae</name>
    <dbReference type="NCBI Taxonomy" id="2512223"/>
    <lineage>
        <taxon>Bacteria</taxon>
        <taxon>Bacillati</taxon>
        <taxon>Actinomycetota</taxon>
        <taxon>Actinomycetes</taxon>
        <taxon>Propionibacteriales</taxon>
        <taxon>Kribbellaceae</taxon>
        <taxon>Kribbella</taxon>
    </lineage>
</organism>
<evidence type="ECO:0000313" key="4">
    <source>
        <dbReference type="EMBL" id="TCO19809.1"/>
    </source>
</evidence>
<evidence type="ECO:0000256" key="1">
    <source>
        <dbReference type="ARBA" id="ARBA00022741"/>
    </source>
</evidence>
<dbReference type="Gene3D" id="1.10.10.10">
    <property type="entry name" value="Winged helix-like DNA-binding domain superfamily/Winged helix DNA-binding domain"/>
    <property type="match status" value="1"/>
</dbReference>
<dbReference type="InterPro" id="IPR027417">
    <property type="entry name" value="P-loop_NTPase"/>
</dbReference>
<dbReference type="Gene3D" id="3.40.50.300">
    <property type="entry name" value="P-loop containing nucleotide triphosphate hydrolases"/>
    <property type="match status" value="1"/>
</dbReference>
<dbReference type="InterPro" id="IPR041664">
    <property type="entry name" value="AAA_16"/>
</dbReference>
<dbReference type="RefSeq" id="WP_132213262.1">
    <property type="nucleotide sequence ID" value="NZ_SLWN01000013.1"/>
</dbReference>
<gene>
    <name evidence="4" type="ORF">EV652_113208</name>
</gene>
<dbReference type="GO" id="GO:0006355">
    <property type="term" value="P:regulation of DNA-templated transcription"/>
    <property type="evidence" value="ECO:0007669"/>
    <property type="project" value="InterPro"/>
</dbReference>
<dbReference type="Pfam" id="PF00196">
    <property type="entry name" value="GerE"/>
    <property type="match status" value="1"/>
</dbReference>
<dbReference type="GO" id="GO:0005524">
    <property type="term" value="F:ATP binding"/>
    <property type="evidence" value="ECO:0007669"/>
    <property type="project" value="UniProtKB-KW"/>
</dbReference>
<comment type="caution">
    <text evidence="4">The sequence shown here is derived from an EMBL/GenBank/DDBJ whole genome shotgun (WGS) entry which is preliminary data.</text>
</comment>
<keyword evidence="5" id="KW-1185">Reference proteome</keyword>
<dbReference type="InterPro" id="IPR000792">
    <property type="entry name" value="Tscrpt_reg_LuxR_C"/>
</dbReference>
<evidence type="ECO:0000259" key="3">
    <source>
        <dbReference type="PROSITE" id="PS50043"/>
    </source>
</evidence>
<dbReference type="GO" id="GO:0003677">
    <property type="term" value="F:DNA binding"/>
    <property type="evidence" value="ECO:0007669"/>
    <property type="project" value="InterPro"/>
</dbReference>
<dbReference type="CDD" id="cd06170">
    <property type="entry name" value="LuxR_C_like"/>
    <property type="match status" value="1"/>
</dbReference>
<dbReference type="PANTHER" id="PTHR16305">
    <property type="entry name" value="TESTICULAR SOLUBLE ADENYLYL CYCLASE"/>
    <property type="match status" value="1"/>
</dbReference>
<dbReference type="SMART" id="SM00421">
    <property type="entry name" value="HTH_LUXR"/>
    <property type="match status" value="1"/>
</dbReference>
<dbReference type="Pfam" id="PF13191">
    <property type="entry name" value="AAA_16"/>
    <property type="match status" value="1"/>
</dbReference>
<keyword evidence="1" id="KW-0547">Nucleotide-binding</keyword>
<evidence type="ECO:0000256" key="2">
    <source>
        <dbReference type="ARBA" id="ARBA00022840"/>
    </source>
</evidence>
<sequence length="916" mass="98417">MTSHRLPTELRGRQSECATLDALVGNVRAGASQVLVLRGEAGVGKTALLDYLASGLRPTCRLARAAGAESEAALPFSGLHQLCAPMLDHLDRLPGPQRDALATAFGMHIGPPPDRFLIGLAVLSLLADVAEEQPLVCVIDDAQWLDPISAQTLAFVARRQLADPVALVFAIRGEHEDSDLTGQPTLNVRGLGDADAHALLESVLTGDVDHRVRETIVAETRGNPLALLELPRGLSTAELSFGFGLADAVPLETHLEQGFAQRLAALPGPTRLFLLAAALEPVGDLSLLGRAMQRLDVDLAASAPAVRVGLIELSARVRFRHPLVRSAVVRAAEVTDLRAVHLALAEETDPELDPDRRAWHLAHAASGPDEEVAVELERCADRARARGGLAAQAAFLERAIELTQDPARRPARILAAARAWHQSGSSDAALALLADIETAPLEGPTRARVEVLRAQIAFFSSHGRDAPPLLLSAARRMEAVDATAARDIYLDALAAGLMVGRLAGDVDARDVARAARAAPPSTERPADLLLDGMALLMTDGYAEGVPPLRSALNAWRTDEVSVADALRWLWLATHAAHDVWDDESWEVFCTRHLRLARQAGALAVLPIALNSRMGLHFLAGEFAEAAALVDEVSTVNEVMGNPLPPYGALALAAWQGRPEIVSGLTRSTVAEAAARGEGMGLSIVDYSSAVLHNGLGNYQEALRAAEQGAGYPDELGFSTWSLVELVEAAARSGHPDGAADAFELLTRTTRASGTDWALGIESRSHAQVSRGEAAEGYYVEAVERLGRTRLRVEHARAQLLYGEWLRRENRRREARNHLRSAYDLLTEMGVEAFAERARRELVATGETLRSRSVEAREGFTAQEAQIARLAAEGRTNPEIGAELFLSPRTVEWHLHKVFAKLGIGSRRELSGTLLNV</sequence>
<proteinExistence type="predicted"/>
<dbReference type="PANTHER" id="PTHR16305:SF35">
    <property type="entry name" value="TRANSCRIPTIONAL ACTIVATOR DOMAIN"/>
    <property type="match status" value="1"/>
</dbReference>
<reference evidence="4 5" key="1">
    <citation type="journal article" date="2015" name="Stand. Genomic Sci.">
        <title>Genomic Encyclopedia of Bacterial and Archaeal Type Strains, Phase III: the genomes of soil and plant-associated and newly described type strains.</title>
        <authorList>
            <person name="Whitman W.B."/>
            <person name="Woyke T."/>
            <person name="Klenk H.P."/>
            <person name="Zhou Y."/>
            <person name="Lilburn T.G."/>
            <person name="Beck B.J."/>
            <person name="De Vos P."/>
            <person name="Vandamme P."/>
            <person name="Eisen J.A."/>
            <person name="Garrity G."/>
            <person name="Hugenholtz P."/>
            <person name="Kyrpides N.C."/>
        </authorList>
    </citation>
    <scope>NUCLEOTIDE SEQUENCE [LARGE SCALE GENOMIC DNA]</scope>
    <source>
        <strain evidence="4 5">VKM Ac-2572</strain>
    </source>
</reference>
<name>A0A4R2H3J1_9ACTN</name>
<dbReference type="GO" id="GO:0004016">
    <property type="term" value="F:adenylate cyclase activity"/>
    <property type="evidence" value="ECO:0007669"/>
    <property type="project" value="TreeGrafter"/>
</dbReference>
<dbReference type="EMBL" id="SLWN01000013">
    <property type="protein sequence ID" value="TCO19809.1"/>
    <property type="molecule type" value="Genomic_DNA"/>
</dbReference>
<accession>A0A4R2H3J1</accession>
<dbReference type="OrthoDB" id="3202170at2"/>
<dbReference type="InterPro" id="IPR016032">
    <property type="entry name" value="Sig_transdc_resp-reg_C-effctor"/>
</dbReference>
<feature type="domain" description="HTH luxR-type" evidence="3">
    <location>
        <begin position="852"/>
        <end position="916"/>
    </location>
</feature>
<dbReference type="AlphaFoldDB" id="A0A4R2H3J1"/>
<dbReference type="Proteomes" id="UP000294508">
    <property type="component" value="Unassembled WGS sequence"/>
</dbReference>
<dbReference type="SUPFAM" id="SSF52540">
    <property type="entry name" value="P-loop containing nucleoside triphosphate hydrolases"/>
    <property type="match status" value="1"/>
</dbReference>
<dbReference type="PROSITE" id="PS50043">
    <property type="entry name" value="HTH_LUXR_2"/>
    <property type="match status" value="1"/>
</dbReference>
<dbReference type="SUPFAM" id="SSF46894">
    <property type="entry name" value="C-terminal effector domain of the bipartite response regulators"/>
    <property type="match status" value="1"/>
</dbReference>
<keyword evidence="2" id="KW-0067">ATP-binding</keyword>
<protein>
    <submittedName>
        <fullName evidence="4">Regulatory LuxR family protein</fullName>
    </submittedName>
</protein>
<evidence type="ECO:0000313" key="5">
    <source>
        <dbReference type="Proteomes" id="UP000294508"/>
    </source>
</evidence>
<dbReference type="InterPro" id="IPR036388">
    <property type="entry name" value="WH-like_DNA-bd_sf"/>
</dbReference>
<dbReference type="GO" id="GO:0005737">
    <property type="term" value="C:cytoplasm"/>
    <property type="evidence" value="ECO:0007669"/>
    <property type="project" value="TreeGrafter"/>
</dbReference>
<dbReference type="PRINTS" id="PR00038">
    <property type="entry name" value="HTHLUXR"/>
</dbReference>